<dbReference type="InterPro" id="IPR008984">
    <property type="entry name" value="SMAD_FHA_dom_sf"/>
</dbReference>
<dbReference type="Proteomes" id="UP001652663">
    <property type="component" value="Chromosome 3"/>
</dbReference>
<dbReference type="InterPro" id="IPR032405">
    <property type="entry name" value="Kinesin_assoc"/>
</dbReference>
<evidence type="ECO:0000256" key="11">
    <source>
        <dbReference type="PROSITE-ProRule" id="PRU00283"/>
    </source>
</evidence>
<keyword evidence="2" id="KW-0963">Cytoplasm</keyword>
<dbReference type="InterPro" id="IPR036961">
    <property type="entry name" value="Kinesin_motor_dom_sf"/>
</dbReference>
<evidence type="ECO:0000256" key="9">
    <source>
        <dbReference type="ARBA" id="ARBA00050273"/>
    </source>
</evidence>
<dbReference type="Pfam" id="PF00225">
    <property type="entry name" value="Kinesin"/>
    <property type="match status" value="1"/>
</dbReference>
<feature type="domain" description="FHA" evidence="15">
    <location>
        <begin position="516"/>
        <end position="572"/>
    </location>
</feature>
<keyword evidence="17" id="KW-1185">Reference proteome</keyword>
<feature type="binding site" evidence="11">
    <location>
        <begin position="97"/>
        <end position="104"/>
    </location>
    <ligand>
        <name>ATP</name>
        <dbReference type="ChEBI" id="CHEBI:30616"/>
    </ligand>
</feature>
<keyword evidence="8" id="KW-0206">Cytoskeleton</keyword>
<comment type="subcellular location">
    <subcellularLocation>
        <location evidence="1">Cytoplasm</location>
        <location evidence="1">Cytoskeleton</location>
    </subcellularLocation>
</comment>
<evidence type="ECO:0000256" key="8">
    <source>
        <dbReference type="ARBA" id="ARBA00023212"/>
    </source>
</evidence>
<comment type="catalytic activity">
    <reaction evidence="9">
        <text>ATP + H2O + a kinesin associated with a microtubule at position (n) = ADP + phosphate a kinesin associated with a microtubule at position (n+1, toward the plus end).</text>
        <dbReference type="EC" id="5.6.1.3"/>
    </reaction>
</comment>
<dbReference type="Pfam" id="PF12473">
    <property type="entry name" value="DUF3694"/>
    <property type="match status" value="1"/>
</dbReference>
<evidence type="ECO:0000313" key="17">
    <source>
        <dbReference type="Proteomes" id="UP001652663"/>
    </source>
</evidence>
<evidence type="ECO:0000256" key="10">
    <source>
        <dbReference type="ARBA" id="ARBA00066390"/>
    </source>
</evidence>
<dbReference type="GeneID" id="109556592"/>
<dbReference type="InterPro" id="IPR049779">
    <property type="entry name" value="FHA_KIF1A"/>
</dbReference>
<comment type="similarity">
    <text evidence="11">Belongs to the TRAFAC class myosin-kinesin ATPase superfamily. Kinesin family.</text>
</comment>
<keyword evidence="6 12" id="KW-0175">Coiled coil</keyword>
<keyword evidence="3" id="KW-0493">Microtubule</keyword>
<dbReference type="SMART" id="SM00233">
    <property type="entry name" value="PH"/>
    <property type="match status" value="1"/>
</dbReference>
<dbReference type="SUPFAM" id="SSF50729">
    <property type="entry name" value="PH domain-like"/>
    <property type="match status" value="1"/>
</dbReference>
<feature type="domain" description="PH" evidence="14">
    <location>
        <begin position="1574"/>
        <end position="1672"/>
    </location>
</feature>
<name>A0ABM4S5T5_BOSIN</name>
<protein>
    <recommendedName>
        <fullName evidence="10">plus-end-directed kinesin ATPase</fullName>
        <ecNumber evidence="10">5.6.1.3</ecNumber>
    </recommendedName>
</protein>
<dbReference type="PROSITE" id="PS50003">
    <property type="entry name" value="PH_DOMAIN"/>
    <property type="match status" value="1"/>
</dbReference>
<dbReference type="PANTHER" id="PTHR47117">
    <property type="entry name" value="STAR-RELATED LIPID TRANSFER PROTEIN 9"/>
    <property type="match status" value="1"/>
</dbReference>
<evidence type="ECO:0000256" key="7">
    <source>
        <dbReference type="ARBA" id="ARBA00023175"/>
    </source>
</evidence>
<evidence type="ECO:0000256" key="13">
    <source>
        <dbReference type="SAM" id="MobiDB-lite"/>
    </source>
</evidence>
<evidence type="ECO:0000313" key="18">
    <source>
        <dbReference type="RefSeq" id="XP_070643161.1"/>
    </source>
</evidence>
<evidence type="ECO:0000256" key="3">
    <source>
        <dbReference type="ARBA" id="ARBA00022701"/>
    </source>
</evidence>
<dbReference type="RefSeq" id="XP_070643161.1">
    <property type="nucleotide sequence ID" value="XM_070787060.1"/>
</dbReference>
<feature type="compositionally biased region" description="Low complexity" evidence="13">
    <location>
        <begin position="1414"/>
        <end position="1435"/>
    </location>
</feature>
<dbReference type="CDD" id="cd22726">
    <property type="entry name" value="FHA_KIF1A"/>
    <property type="match status" value="1"/>
</dbReference>
<dbReference type="SMART" id="SM00129">
    <property type="entry name" value="KISc"/>
    <property type="match status" value="1"/>
</dbReference>
<dbReference type="Gene3D" id="2.30.29.30">
    <property type="entry name" value="Pleckstrin-homology domain (PH domain)/Phosphotyrosine-binding domain (PTB)"/>
    <property type="match status" value="1"/>
</dbReference>
<evidence type="ECO:0000256" key="5">
    <source>
        <dbReference type="ARBA" id="ARBA00022840"/>
    </source>
</evidence>
<dbReference type="Gene3D" id="6.10.250.2520">
    <property type="match status" value="1"/>
</dbReference>
<dbReference type="Pfam" id="PF00498">
    <property type="entry name" value="FHA"/>
    <property type="match status" value="1"/>
</dbReference>
<dbReference type="Pfam" id="PF16183">
    <property type="entry name" value="Kinesin_assoc"/>
    <property type="match status" value="1"/>
</dbReference>
<dbReference type="PROSITE" id="PS00411">
    <property type="entry name" value="KINESIN_MOTOR_1"/>
    <property type="match status" value="1"/>
</dbReference>
<dbReference type="InterPro" id="IPR001752">
    <property type="entry name" value="Kinesin_motor_dom"/>
</dbReference>
<evidence type="ECO:0000256" key="2">
    <source>
        <dbReference type="ARBA" id="ARBA00022490"/>
    </source>
</evidence>
<keyword evidence="5 11" id="KW-0067">ATP-binding</keyword>
<feature type="domain" description="Kinesin motor" evidence="16">
    <location>
        <begin position="5"/>
        <end position="354"/>
    </location>
</feature>
<evidence type="ECO:0000259" key="15">
    <source>
        <dbReference type="PROSITE" id="PS50006"/>
    </source>
</evidence>
<dbReference type="Gene3D" id="3.40.850.10">
    <property type="entry name" value="Kinesin motor domain"/>
    <property type="match status" value="1"/>
</dbReference>
<dbReference type="SUPFAM" id="SSF52540">
    <property type="entry name" value="P-loop containing nucleoside triphosphate hydrolases"/>
    <property type="match status" value="1"/>
</dbReference>
<dbReference type="CDD" id="cd01233">
    <property type="entry name" value="PH_KIFIA_KIFIB"/>
    <property type="match status" value="1"/>
</dbReference>
<dbReference type="InterPro" id="IPR027417">
    <property type="entry name" value="P-loop_NTPase"/>
</dbReference>
<dbReference type="InterPro" id="IPR000253">
    <property type="entry name" value="FHA_dom"/>
</dbReference>
<keyword evidence="4 11" id="KW-0547">Nucleotide-binding</keyword>
<dbReference type="InterPro" id="IPR049780">
    <property type="entry name" value="PH_KIFIA_KIFIB"/>
</dbReference>
<keyword evidence="7 11" id="KW-0505">Motor protein</keyword>
<feature type="coiled-coil region" evidence="12">
    <location>
        <begin position="430"/>
        <end position="457"/>
    </location>
</feature>
<dbReference type="PROSITE" id="PS50067">
    <property type="entry name" value="KINESIN_MOTOR_2"/>
    <property type="match status" value="1"/>
</dbReference>
<dbReference type="PROSITE" id="PS50006">
    <property type="entry name" value="FHA_DOMAIN"/>
    <property type="match status" value="1"/>
</dbReference>
<feature type="coiled-coil region" evidence="12">
    <location>
        <begin position="628"/>
        <end position="662"/>
    </location>
</feature>
<evidence type="ECO:0000256" key="6">
    <source>
        <dbReference type="ARBA" id="ARBA00023054"/>
    </source>
</evidence>
<organism evidence="17 18">
    <name type="scientific">Bos indicus</name>
    <name type="common">Zebu</name>
    <dbReference type="NCBI Taxonomy" id="9915"/>
    <lineage>
        <taxon>Eukaryota</taxon>
        <taxon>Metazoa</taxon>
        <taxon>Chordata</taxon>
        <taxon>Craniata</taxon>
        <taxon>Vertebrata</taxon>
        <taxon>Euteleostomi</taxon>
        <taxon>Mammalia</taxon>
        <taxon>Eutheria</taxon>
        <taxon>Laurasiatheria</taxon>
        <taxon>Artiodactyla</taxon>
        <taxon>Ruminantia</taxon>
        <taxon>Pecora</taxon>
        <taxon>Bovidae</taxon>
        <taxon>Bovinae</taxon>
        <taxon>Bos</taxon>
    </lineage>
</organism>
<dbReference type="Gene3D" id="2.60.200.20">
    <property type="match status" value="1"/>
</dbReference>
<dbReference type="SMART" id="SM00240">
    <property type="entry name" value="FHA"/>
    <property type="match status" value="1"/>
</dbReference>
<evidence type="ECO:0000256" key="12">
    <source>
        <dbReference type="SAM" id="Coils"/>
    </source>
</evidence>
<sequence length="1689" mass="190312">MAGASVKVAVRVRPFNSREMSRESKCIIQMSGSTTTIVNPKQPKETPKSFSFDYSYWSHTSPEDINYASQKQVYRDIGEEMLQHAFEGYNVCIFAYGQTGAGKSYTMMGKQEKDQQGIIPQLCEDLFSRINDTTNDNMSYSVEVSYMEIYCERVRDLLNPKNKGNLRVREHPLLGPYVEDLSKLAVTSYNDIQDLMDSGNKARTVAATNMNETSSRSHAVFNIIFTQKRHDAETNITTEKVSKVSLVDLAGSERADSTGAKGTRLKEGANINKSLTTLGKVISALAEMDSGPNKNKKKKKTDFIPYRDSVLTWLLRENLGGNSRTAMVAALSPADINYDETLSTLRYADRAKQIRCNAVINEDPNNKLIRELKDEVTRLRDLLYAQGLGDITDMTSALVGMSPSSSLSALSSRAASVSSLHERILFAPGSEEAIERLKETEKIIAELNETWEEKLRRTEAIRMEREALLAEMGVAMREDGGTLGVFSPKKTPHLVNLNEDPLMSECLLYYIKDGITRVGREDAEKRQDIVLSGHFIKEEHCVFRSDSCGGSEAVVTLEPCEGADTYVNGKKVTEPSVLRSGNRIIMGKSHVFRFNHPEQARQERERTPCAETPAEPVDWAFAQRELLEKQGIDMKQEMEQRLQELEDQYRREREEATYLLEQQRLDYESKLEALQKQMDSRYYPEVNEEEEEPEDEVQWTERECELALWAFRKWKWYQFTSLRDLLWGNAIFLKEANAISVELKKKVQFQFVLLTDTLYSPLPPDLLPPEAAKDRETRPFPRTIVAVEVQDQKNGATHYWTLEKLRQRLDLMREMYDRAAEVPSSIIEDCDNVVTGGDPFYDRFPWFRLVGRAFVYLSNLLYPVPLVHRVAVVSEKGEVKGFLRVAVQAISADEEAPDYGSGVRQSGTAKISFDDQHFEKFQAESCPGVGMSRSGTSQEELRIVEGQGQAADSGPSADEVNNNTCSAVTPEGLLDSPEKAALDGPLDAALDHLGLGSTFTFRVTVLQASSISAEYADIFCQFNFIHRHDEAFSTEPLKNTGRGPPLGFYHVQNIAVEVTRSFIEYIKSQPLVFEVFGHYQQHPFPPLCKDVLSPLRPSRRHFPRVMPLSKPVPATKLSTLTRPCPGPCHCKYDLLVYFEICELEANGDYIPAVVDHRGGMPCMGTFLLHQGIQRRITVTLLHETGSHIRWKEVRELVVGRIRNTPETDESLIDPNILSLSILSSGYICPAQDDRTFYQFEAAWDSSMHNSLLLNRVTPYREKIYMTLSAYIEMENCTQPAVVTKDFCMVFYSRDAKLPASRSIRNLFGSGSLRASESNRVTGVYELSLCHVADAGSPGMQRRRRRVLDTSVAYVRGEENLAGWRPRSDSLILDHQWELEKLSLLQEVEKTRHYLLLREKLEAAQRPGPETLSPAASDGSEAHGSSSASSPLTAEARPASLEAPSERQRELAVKCLRLLTHSFNREYTHSHVCVSASESKLSEMSVTLLRDPSMSPLGAATLTPSSTCPSLVEGRYGATDLRTPQPCSRPASPEPEPLPEVDAKKLPSPARAAEADKEPQRLLVPDIQEIRVSPIVSKKGYLHFLEPHTAGWAKRFVVVRRPYAYMYNHDKDAVERFVLNLSTAQVEYSEDQQAMLKTPNTFAVCTEHRGILLQASSDKDMHDWLYAFNPLLAGTIRSKLSRRRSAQMRV</sequence>
<reference evidence="18" key="1">
    <citation type="submission" date="2025-08" db="UniProtKB">
        <authorList>
            <consortium name="RefSeq"/>
        </authorList>
    </citation>
    <scope>IDENTIFICATION</scope>
    <source>
        <tissue evidence="18">Blood</tissue>
    </source>
</reference>
<dbReference type="InterPro" id="IPR022164">
    <property type="entry name" value="Kinesin-like"/>
</dbReference>
<feature type="region of interest" description="Disordered" evidence="13">
    <location>
        <begin position="1404"/>
        <end position="1445"/>
    </location>
</feature>
<dbReference type="PRINTS" id="PR00380">
    <property type="entry name" value="KINESINHEAVY"/>
</dbReference>
<dbReference type="PANTHER" id="PTHR47117:SF2">
    <property type="entry name" value="KINESIN-LIKE PROTEIN KIF1A ISOFORM X1"/>
    <property type="match status" value="1"/>
</dbReference>
<evidence type="ECO:0000256" key="1">
    <source>
        <dbReference type="ARBA" id="ARBA00004245"/>
    </source>
</evidence>
<dbReference type="InterPro" id="IPR022140">
    <property type="entry name" value="Kinesin-like_KIF1-typ"/>
</dbReference>
<dbReference type="CDD" id="cd01365">
    <property type="entry name" value="KISc_KIF1A_KIF1B"/>
    <property type="match status" value="1"/>
</dbReference>
<evidence type="ECO:0000259" key="14">
    <source>
        <dbReference type="PROSITE" id="PS50003"/>
    </source>
</evidence>
<dbReference type="Pfam" id="PF00169">
    <property type="entry name" value="PH"/>
    <property type="match status" value="1"/>
</dbReference>
<gene>
    <name evidence="18" type="primary">KIF1A</name>
</gene>
<dbReference type="InterPro" id="IPR011993">
    <property type="entry name" value="PH-like_dom_sf"/>
</dbReference>
<dbReference type="EC" id="5.6.1.3" evidence="10"/>
<feature type="region of interest" description="Disordered" evidence="13">
    <location>
        <begin position="1520"/>
        <end position="1557"/>
    </location>
</feature>
<dbReference type="InterPro" id="IPR001849">
    <property type="entry name" value="PH_domain"/>
</dbReference>
<dbReference type="Pfam" id="PF12423">
    <property type="entry name" value="KIF1B"/>
    <property type="match status" value="1"/>
</dbReference>
<proteinExistence type="inferred from homology"/>
<evidence type="ECO:0000259" key="16">
    <source>
        <dbReference type="PROSITE" id="PS50067"/>
    </source>
</evidence>
<evidence type="ECO:0000256" key="4">
    <source>
        <dbReference type="ARBA" id="ARBA00022741"/>
    </source>
</evidence>
<dbReference type="SUPFAM" id="SSF49879">
    <property type="entry name" value="SMAD/FHA domain"/>
    <property type="match status" value="1"/>
</dbReference>
<accession>A0ABM4S5T5</accession>
<dbReference type="InterPro" id="IPR019821">
    <property type="entry name" value="Kinesin_motor_CS"/>
</dbReference>